<dbReference type="GO" id="GO:0000987">
    <property type="term" value="F:cis-regulatory region sequence-specific DNA binding"/>
    <property type="evidence" value="ECO:0007669"/>
    <property type="project" value="UniProtKB-ARBA"/>
</dbReference>
<keyword evidence="3 8" id="KW-0597">Phosphoprotein</keyword>
<dbReference type="Gene3D" id="6.10.250.690">
    <property type="match status" value="1"/>
</dbReference>
<evidence type="ECO:0000259" key="10">
    <source>
        <dbReference type="PROSITE" id="PS50110"/>
    </source>
</evidence>
<feature type="domain" description="Response regulatory" evidence="10">
    <location>
        <begin position="6"/>
        <end position="119"/>
    </location>
</feature>
<comment type="subcellular location">
    <subcellularLocation>
        <location evidence="1">Cytoplasm</location>
    </subcellularLocation>
</comment>
<dbReference type="CDD" id="cd00383">
    <property type="entry name" value="trans_reg_C"/>
    <property type="match status" value="1"/>
</dbReference>
<gene>
    <name evidence="12" type="ORF">M8523_22775</name>
</gene>
<dbReference type="AlphaFoldDB" id="A0AA41Z112"/>
<dbReference type="InterPro" id="IPR001789">
    <property type="entry name" value="Sig_transdc_resp-reg_receiver"/>
</dbReference>
<evidence type="ECO:0000256" key="7">
    <source>
        <dbReference type="ARBA" id="ARBA00023163"/>
    </source>
</evidence>
<evidence type="ECO:0000313" key="12">
    <source>
        <dbReference type="EMBL" id="MCW6510843.1"/>
    </source>
</evidence>
<evidence type="ECO:0000259" key="11">
    <source>
        <dbReference type="PROSITE" id="PS51755"/>
    </source>
</evidence>
<keyword evidence="4" id="KW-0902">Two-component regulatory system</keyword>
<feature type="DNA-binding region" description="OmpR/PhoB-type" evidence="9">
    <location>
        <begin position="129"/>
        <end position="228"/>
    </location>
</feature>
<dbReference type="Gene3D" id="1.10.10.10">
    <property type="entry name" value="Winged helix-like DNA-binding domain superfamily/Winged helix DNA-binding domain"/>
    <property type="match status" value="1"/>
</dbReference>
<sequence>MSGSNVILVVDDEPQIQRFLRPTLTAVGFTVEPALTGADALAKFRKAVPELVVLDLGLPDMNGLDVLIEMRKTSQVPIVILSARDDEAGKIAALDAGADDYVSKPFGVGELVARLRTALRHAVRAAGTTAVFEAGDLVIDTLAHRVTLKGEPLKLTPKEYDLLHLLARHAGRVLTHQHILREVWGPNQGDQSQYLRVFVGRLRQKIEENPADPRLLLNEPGVGYRLTLPAPARV</sequence>
<evidence type="ECO:0000313" key="13">
    <source>
        <dbReference type="Proteomes" id="UP001165667"/>
    </source>
</evidence>
<feature type="domain" description="OmpR/PhoB-type" evidence="11">
    <location>
        <begin position="129"/>
        <end position="228"/>
    </location>
</feature>
<feature type="modified residue" description="4-aspartylphosphate" evidence="8">
    <location>
        <position position="55"/>
    </location>
</feature>
<dbReference type="FunFam" id="3.40.50.2300:FF:000021">
    <property type="entry name" value="Two-component system response regulator KdpE"/>
    <property type="match status" value="1"/>
</dbReference>
<keyword evidence="6 9" id="KW-0238">DNA-binding</keyword>
<evidence type="ECO:0000256" key="8">
    <source>
        <dbReference type="PROSITE-ProRule" id="PRU00169"/>
    </source>
</evidence>
<evidence type="ECO:0000256" key="9">
    <source>
        <dbReference type="PROSITE-ProRule" id="PRU01091"/>
    </source>
</evidence>
<dbReference type="GO" id="GO:0032993">
    <property type="term" value="C:protein-DNA complex"/>
    <property type="evidence" value="ECO:0007669"/>
    <property type="project" value="TreeGrafter"/>
</dbReference>
<proteinExistence type="predicted"/>
<evidence type="ECO:0000256" key="4">
    <source>
        <dbReference type="ARBA" id="ARBA00023012"/>
    </source>
</evidence>
<dbReference type="GO" id="GO:0042802">
    <property type="term" value="F:identical protein binding"/>
    <property type="evidence" value="ECO:0007669"/>
    <property type="project" value="UniProtKB-ARBA"/>
</dbReference>
<dbReference type="PROSITE" id="PS50110">
    <property type="entry name" value="RESPONSE_REGULATORY"/>
    <property type="match status" value="1"/>
</dbReference>
<dbReference type="GO" id="GO:0000156">
    <property type="term" value="F:phosphorelay response regulator activity"/>
    <property type="evidence" value="ECO:0007669"/>
    <property type="project" value="TreeGrafter"/>
</dbReference>
<dbReference type="InterPro" id="IPR011006">
    <property type="entry name" value="CheY-like_superfamily"/>
</dbReference>
<dbReference type="PANTHER" id="PTHR48111">
    <property type="entry name" value="REGULATOR OF RPOS"/>
    <property type="match status" value="1"/>
</dbReference>
<dbReference type="InterPro" id="IPR001867">
    <property type="entry name" value="OmpR/PhoB-type_DNA-bd"/>
</dbReference>
<dbReference type="SMART" id="SM00448">
    <property type="entry name" value="REC"/>
    <property type="match status" value="1"/>
</dbReference>
<evidence type="ECO:0000256" key="1">
    <source>
        <dbReference type="ARBA" id="ARBA00004496"/>
    </source>
</evidence>
<keyword evidence="2" id="KW-0963">Cytoplasm</keyword>
<protein>
    <submittedName>
        <fullName evidence="12">Response regulator transcription factor</fullName>
    </submittedName>
</protein>
<reference evidence="12" key="1">
    <citation type="submission" date="2022-05" db="EMBL/GenBank/DDBJ databases">
        <authorList>
            <person name="Pankratov T."/>
        </authorList>
    </citation>
    <scope>NUCLEOTIDE SEQUENCE</scope>
    <source>
        <strain evidence="12">BP6-180914</strain>
    </source>
</reference>
<dbReference type="InterPro" id="IPR036388">
    <property type="entry name" value="WH-like_DNA-bd_sf"/>
</dbReference>
<dbReference type="GO" id="GO:0045893">
    <property type="term" value="P:positive regulation of DNA-templated transcription"/>
    <property type="evidence" value="ECO:0007669"/>
    <property type="project" value="UniProtKB-ARBA"/>
</dbReference>
<dbReference type="Pfam" id="PF00072">
    <property type="entry name" value="Response_reg"/>
    <property type="match status" value="1"/>
</dbReference>
<dbReference type="GO" id="GO:0005829">
    <property type="term" value="C:cytosol"/>
    <property type="evidence" value="ECO:0007669"/>
    <property type="project" value="TreeGrafter"/>
</dbReference>
<accession>A0AA41Z112</accession>
<dbReference type="PANTHER" id="PTHR48111:SF50">
    <property type="entry name" value="KDP OPERON TRANSCRIPTIONAL REGULATORY PROTEIN KDPE"/>
    <property type="match status" value="1"/>
</dbReference>
<organism evidence="12 13">
    <name type="scientific">Lichenifustis flavocetrariae</name>
    <dbReference type="NCBI Taxonomy" id="2949735"/>
    <lineage>
        <taxon>Bacteria</taxon>
        <taxon>Pseudomonadati</taxon>
        <taxon>Pseudomonadota</taxon>
        <taxon>Alphaproteobacteria</taxon>
        <taxon>Hyphomicrobiales</taxon>
        <taxon>Lichenihabitantaceae</taxon>
        <taxon>Lichenifustis</taxon>
    </lineage>
</organism>
<dbReference type="PROSITE" id="PS51755">
    <property type="entry name" value="OMPR_PHOB"/>
    <property type="match status" value="1"/>
</dbReference>
<keyword evidence="7" id="KW-0804">Transcription</keyword>
<evidence type="ECO:0000256" key="3">
    <source>
        <dbReference type="ARBA" id="ARBA00022553"/>
    </source>
</evidence>
<dbReference type="Pfam" id="PF00486">
    <property type="entry name" value="Trans_reg_C"/>
    <property type="match status" value="1"/>
</dbReference>
<evidence type="ECO:0000256" key="6">
    <source>
        <dbReference type="ARBA" id="ARBA00023125"/>
    </source>
</evidence>
<dbReference type="Gene3D" id="3.40.50.2300">
    <property type="match status" value="1"/>
</dbReference>
<dbReference type="SUPFAM" id="SSF52172">
    <property type="entry name" value="CheY-like"/>
    <property type="match status" value="1"/>
</dbReference>
<name>A0AA41Z112_9HYPH</name>
<dbReference type="InterPro" id="IPR039420">
    <property type="entry name" value="WalR-like"/>
</dbReference>
<keyword evidence="13" id="KW-1185">Reference proteome</keyword>
<evidence type="ECO:0000256" key="5">
    <source>
        <dbReference type="ARBA" id="ARBA00023015"/>
    </source>
</evidence>
<keyword evidence="5" id="KW-0805">Transcription regulation</keyword>
<dbReference type="RefSeq" id="WP_282587215.1">
    <property type="nucleotide sequence ID" value="NZ_JAMOIM010000018.1"/>
</dbReference>
<evidence type="ECO:0000256" key="2">
    <source>
        <dbReference type="ARBA" id="ARBA00022490"/>
    </source>
</evidence>
<dbReference type="Proteomes" id="UP001165667">
    <property type="component" value="Unassembled WGS sequence"/>
</dbReference>
<comment type="caution">
    <text evidence="12">The sequence shown here is derived from an EMBL/GenBank/DDBJ whole genome shotgun (WGS) entry which is preliminary data.</text>
</comment>
<dbReference type="SMART" id="SM00862">
    <property type="entry name" value="Trans_reg_C"/>
    <property type="match status" value="1"/>
</dbReference>
<dbReference type="EMBL" id="JAMOIM010000018">
    <property type="protein sequence ID" value="MCW6510843.1"/>
    <property type="molecule type" value="Genomic_DNA"/>
</dbReference>